<organism evidence="13 14">
    <name type="scientific">Candidatus Pullilachnospira stercoravium</name>
    <dbReference type="NCBI Taxonomy" id="2840913"/>
    <lineage>
        <taxon>Bacteria</taxon>
        <taxon>Bacillati</taxon>
        <taxon>Bacillota</taxon>
        <taxon>Clostridia</taxon>
        <taxon>Lachnospirales</taxon>
        <taxon>Lachnospiraceae</taxon>
        <taxon>Lachnospiraceae incertae sedis</taxon>
        <taxon>Candidatus Pullilachnospira</taxon>
    </lineage>
</organism>
<sequence length="430" mass="48568">MDSGDVLQLIIFAVLLFASAFFSSAETAIVTINKLQLQALSDEGNRQAQKLLSMMKNPGRMLHTVLVGDTIVNLSAVSLSVLWSTRMFGPQAVLPSTVVIIFLVVLLGEITPRTVASCHAERLALGYAPVLSVLVKLLLPVTFLFEKLADGILIICHIDRSKKRPTITEEELLNIVDAGHEDGVIETQERQIIYNLFDFGDSQAKDVMVPRTDMSMVKSDATYEELLEIFRADGYTRYPVYENTADTIIGTINMKDLLLGDHRDNFSIREILREPYFTYEHKSTADLLVEMKKYSVNLAIVLDEYGAIAGMITLEDLLEEIVGEIRDEYDADEEEAFREIIPRREYVAQGSVKLDDLNELMQLGLESEENDTLGGYIMEKMDRLPKTGESFSTEDGIKLRVEKREKNRITSVRIYIPEAFYDEKPEEEEA</sequence>
<evidence type="ECO:0000256" key="1">
    <source>
        <dbReference type="ARBA" id="ARBA00004141"/>
    </source>
</evidence>
<dbReference type="CDD" id="cd04590">
    <property type="entry name" value="CBS_pair_CorC_HlyC_assoc"/>
    <property type="match status" value="1"/>
</dbReference>
<dbReference type="InterPro" id="IPR005170">
    <property type="entry name" value="Transptr-assoc_dom"/>
</dbReference>
<dbReference type="Pfam" id="PF03471">
    <property type="entry name" value="CorC_HlyC"/>
    <property type="match status" value="1"/>
</dbReference>
<proteinExistence type="inferred from homology"/>
<keyword evidence="5 9" id="KW-1133">Transmembrane helix</keyword>
<evidence type="ECO:0000256" key="3">
    <source>
        <dbReference type="ARBA" id="ARBA00022692"/>
    </source>
</evidence>
<evidence type="ECO:0000256" key="9">
    <source>
        <dbReference type="PROSITE-ProRule" id="PRU01193"/>
    </source>
</evidence>
<dbReference type="InterPro" id="IPR036318">
    <property type="entry name" value="FAD-bd_PCMH-like_sf"/>
</dbReference>
<keyword evidence="3 9" id="KW-0812">Transmembrane</keyword>
<evidence type="ECO:0000256" key="7">
    <source>
        <dbReference type="ARBA" id="ARBA00023136"/>
    </source>
</evidence>
<keyword evidence="6 8" id="KW-0129">CBS domain</keyword>
<dbReference type="GO" id="GO:0005886">
    <property type="term" value="C:plasma membrane"/>
    <property type="evidence" value="ECO:0007669"/>
    <property type="project" value="TreeGrafter"/>
</dbReference>
<dbReference type="Proteomes" id="UP000886723">
    <property type="component" value="Unassembled WGS sequence"/>
</dbReference>
<feature type="transmembrane region" description="Helical" evidence="10">
    <location>
        <begin position="6"/>
        <end position="25"/>
    </location>
</feature>
<keyword evidence="4" id="KW-0677">Repeat</keyword>
<reference evidence="13" key="2">
    <citation type="journal article" date="2021" name="PeerJ">
        <title>Extensive microbial diversity within the chicken gut microbiome revealed by metagenomics and culture.</title>
        <authorList>
            <person name="Gilroy R."/>
            <person name="Ravi A."/>
            <person name="Getino M."/>
            <person name="Pursley I."/>
            <person name="Horton D.L."/>
            <person name="Alikhan N.F."/>
            <person name="Baker D."/>
            <person name="Gharbi K."/>
            <person name="Hall N."/>
            <person name="Watson M."/>
            <person name="Adriaenssens E.M."/>
            <person name="Foster-Nyarko E."/>
            <person name="Jarju S."/>
            <person name="Secka A."/>
            <person name="Antonio M."/>
            <person name="Oren A."/>
            <person name="Chaudhuri R.R."/>
            <person name="La Ragione R."/>
            <person name="Hildebrand F."/>
            <person name="Pallen M.J."/>
        </authorList>
    </citation>
    <scope>NUCLEOTIDE SEQUENCE</scope>
    <source>
        <strain evidence="13">ChiBcec2-4451</strain>
    </source>
</reference>
<evidence type="ECO:0000256" key="4">
    <source>
        <dbReference type="ARBA" id="ARBA00022737"/>
    </source>
</evidence>
<comment type="similarity">
    <text evidence="2">Belongs to the UPF0053 family.</text>
</comment>
<dbReference type="AlphaFoldDB" id="A0A9D1T540"/>
<dbReference type="SMART" id="SM01091">
    <property type="entry name" value="CorC_HlyC"/>
    <property type="match status" value="1"/>
</dbReference>
<dbReference type="InterPro" id="IPR044751">
    <property type="entry name" value="Ion_transp-like_CBS"/>
</dbReference>
<accession>A0A9D1T540</accession>
<dbReference type="PANTHER" id="PTHR22777">
    <property type="entry name" value="HEMOLYSIN-RELATED"/>
    <property type="match status" value="1"/>
</dbReference>
<evidence type="ECO:0000313" key="13">
    <source>
        <dbReference type="EMBL" id="HIV12160.1"/>
    </source>
</evidence>
<feature type="transmembrane region" description="Helical" evidence="10">
    <location>
        <begin position="61"/>
        <end position="83"/>
    </location>
</feature>
<feature type="domain" description="CBS" evidence="11">
    <location>
        <begin position="208"/>
        <end position="268"/>
    </location>
</feature>
<reference evidence="13" key="1">
    <citation type="submission" date="2020-10" db="EMBL/GenBank/DDBJ databases">
        <authorList>
            <person name="Gilroy R."/>
        </authorList>
    </citation>
    <scope>NUCLEOTIDE SEQUENCE</scope>
    <source>
        <strain evidence="13">ChiBcec2-4451</strain>
    </source>
</reference>
<dbReference type="InterPro" id="IPR016169">
    <property type="entry name" value="FAD-bd_PCMH_sub2"/>
</dbReference>
<evidence type="ECO:0000256" key="5">
    <source>
        <dbReference type="ARBA" id="ARBA00022989"/>
    </source>
</evidence>
<evidence type="ECO:0000256" key="6">
    <source>
        <dbReference type="ARBA" id="ARBA00023122"/>
    </source>
</evidence>
<gene>
    <name evidence="13" type="ORF">IAA63_03340</name>
</gene>
<dbReference type="SUPFAM" id="SSF54631">
    <property type="entry name" value="CBS-domain pair"/>
    <property type="match status" value="1"/>
</dbReference>
<evidence type="ECO:0000256" key="2">
    <source>
        <dbReference type="ARBA" id="ARBA00006337"/>
    </source>
</evidence>
<comment type="caution">
    <text evidence="13">The sequence shown here is derived from an EMBL/GenBank/DDBJ whole genome shotgun (WGS) entry which is preliminary data.</text>
</comment>
<dbReference type="FunFam" id="3.10.580.10:FF:000002">
    <property type="entry name" value="Magnesium/cobalt efflux protein CorC"/>
    <property type="match status" value="1"/>
</dbReference>
<feature type="transmembrane region" description="Helical" evidence="10">
    <location>
        <begin position="89"/>
        <end position="111"/>
    </location>
</feature>
<dbReference type="EMBL" id="DVON01000068">
    <property type="protein sequence ID" value="HIV12160.1"/>
    <property type="molecule type" value="Genomic_DNA"/>
</dbReference>
<dbReference type="Pfam" id="PF00571">
    <property type="entry name" value="CBS"/>
    <property type="match status" value="2"/>
</dbReference>
<evidence type="ECO:0000259" key="11">
    <source>
        <dbReference type="PROSITE" id="PS51371"/>
    </source>
</evidence>
<dbReference type="InterPro" id="IPR000644">
    <property type="entry name" value="CBS_dom"/>
</dbReference>
<dbReference type="InterPro" id="IPR046342">
    <property type="entry name" value="CBS_dom_sf"/>
</dbReference>
<dbReference type="Gene3D" id="3.30.465.10">
    <property type="match status" value="1"/>
</dbReference>
<keyword evidence="7 9" id="KW-0472">Membrane</keyword>
<dbReference type="PROSITE" id="PS51846">
    <property type="entry name" value="CNNM"/>
    <property type="match status" value="1"/>
</dbReference>
<dbReference type="GO" id="GO:0050660">
    <property type="term" value="F:flavin adenine dinucleotide binding"/>
    <property type="evidence" value="ECO:0007669"/>
    <property type="project" value="InterPro"/>
</dbReference>
<evidence type="ECO:0000256" key="8">
    <source>
        <dbReference type="PROSITE-ProRule" id="PRU00703"/>
    </source>
</evidence>
<comment type="subcellular location">
    <subcellularLocation>
        <location evidence="1">Membrane</location>
        <topology evidence="1">Multi-pass membrane protein</topology>
    </subcellularLocation>
</comment>
<feature type="domain" description="CBS" evidence="11">
    <location>
        <begin position="271"/>
        <end position="328"/>
    </location>
</feature>
<protein>
    <submittedName>
        <fullName evidence="13">HlyC/CorC family transporter</fullName>
    </submittedName>
</protein>
<feature type="domain" description="CNNM transmembrane" evidence="12">
    <location>
        <begin position="1"/>
        <end position="189"/>
    </location>
</feature>
<name>A0A9D1T540_9FIRM</name>
<evidence type="ECO:0000256" key="10">
    <source>
        <dbReference type="SAM" id="Phobius"/>
    </source>
</evidence>
<dbReference type="SUPFAM" id="SSF56176">
    <property type="entry name" value="FAD-binding/transporter-associated domain-like"/>
    <property type="match status" value="1"/>
</dbReference>
<dbReference type="PROSITE" id="PS51371">
    <property type="entry name" value="CBS"/>
    <property type="match status" value="2"/>
</dbReference>
<dbReference type="Gene3D" id="3.10.580.10">
    <property type="entry name" value="CBS-domain"/>
    <property type="match status" value="1"/>
</dbReference>
<dbReference type="PANTHER" id="PTHR22777:SF17">
    <property type="entry name" value="UPF0053 PROTEIN SLL0260"/>
    <property type="match status" value="1"/>
</dbReference>
<evidence type="ECO:0000259" key="12">
    <source>
        <dbReference type="PROSITE" id="PS51846"/>
    </source>
</evidence>
<evidence type="ECO:0000313" key="14">
    <source>
        <dbReference type="Proteomes" id="UP000886723"/>
    </source>
</evidence>
<dbReference type="Pfam" id="PF01595">
    <property type="entry name" value="CNNM"/>
    <property type="match status" value="1"/>
</dbReference>
<feature type="transmembrane region" description="Helical" evidence="10">
    <location>
        <begin position="123"/>
        <end position="145"/>
    </location>
</feature>
<dbReference type="InterPro" id="IPR002550">
    <property type="entry name" value="CNNM"/>
</dbReference>